<accession>A0AA38RND7</accession>
<proteinExistence type="predicted"/>
<dbReference type="AlphaFoldDB" id="A0AA38RND7"/>
<gene>
    <name evidence="1" type="ORF">NKR23_g6876</name>
</gene>
<dbReference type="InterPro" id="IPR010856">
    <property type="entry name" value="Gig2-like"/>
</dbReference>
<dbReference type="Pfam" id="PF07350">
    <property type="entry name" value="Gig2-like"/>
    <property type="match status" value="2"/>
</dbReference>
<evidence type="ECO:0000313" key="1">
    <source>
        <dbReference type="EMBL" id="KAJ9142974.1"/>
    </source>
</evidence>
<name>A0AA38RND7_9PEZI</name>
<dbReference type="InterPro" id="IPR027443">
    <property type="entry name" value="IPNS-like_sf"/>
</dbReference>
<evidence type="ECO:0000313" key="2">
    <source>
        <dbReference type="Proteomes" id="UP001174694"/>
    </source>
</evidence>
<comment type="caution">
    <text evidence="1">The sequence shown here is derived from an EMBL/GenBank/DDBJ whole genome shotgun (WGS) entry which is preliminary data.</text>
</comment>
<dbReference type="PANTHER" id="PTHR30613">
    <property type="entry name" value="UNCHARACTERIZED PROTEIN YBIU-RELATED"/>
    <property type="match status" value="1"/>
</dbReference>
<dbReference type="SUPFAM" id="SSF51197">
    <property type="entry name" value="Clavaminate synthase-like"/>
    <property type="match status" value="1"/>
</dbReference>
<dbReference type="EMBL" id="JANBVO010000020">
    <property type="protein sequence ID" value="KAJ9142974.1"/>
    <property type="molecule type" value="Genomic_DNA"/>
</dbReference>
<sequence>MSGSLEVWPQWPEFSAAGGELDDYCLNLKRKIIDQYGEETLRSSWLQVCSKLEMVTAEVAKEGTNAIPVLSFSEMEGLTEVRKMEIASRGCCVVRGVIPETEARQWFDELKIFITDNEGSHSTEADTSEEPLTYCDAFKIRVPGIPFLGLGPHMNAGSLCRWADDNYRKVYDAIFSGHPSEVDLYDLGLRKDANQAMFDKGAQSTVLRTFQGWTSITPLKPNEGGMLLYPNLETVVAYVLLRPFFKEPEQGEVLDASKWTLDPDSPWFPGTFRDKSQMVSISSHPHLRLRDCMVHLPAMEPGDTVWWHSDMLHAVEVNHDGPDDTAVIYIAATPTTEPNKEYIAKQLQDFRDGHIPHDFRPGFDADERRLKGFVGEAAILGEAGRKAFGITV</sequence>
<protein>
    <submittedName>
        <fullName evidence="1">DUF1479-domain-containing protein</fullName>
    </submittedName>
</protein>
<reference evidence="1" key="1">
    <citation type="submission" date="2022-07" db="EMBL/GenBank/DDBJ databases">
        <title>Fungi with potential for degradation of polypropylene.</title>
        <authorList>
            <person name="Gostincar C."/>
        </authorList>
    </citation>
    <scope>NUCLEOTIDE SEQUENCE</scope>
    <source>
        <strain evidence="1">EXF-13308</strain>
    </source>
</reference>
<dbReference type="Proteomes" id="UP001174694">
    <property type="component" value="Unassembled WGS sequence"/>
</dbReference>
<dbReference type="PANTHER" id="PTHR30613:SF1">
    <property type="entry name" value="DUF1479 DOMAIN PROTEIN (AFU_ORTHOLOGUE AFUA_5G09280)"/>
    <property type="match status" value="1"/>
</dbReference>
<dbReference type="Gene3D" id="2.60.120.330">
    <property type="entry name" value="B-lactam Antibiotic, Isopenicillin N Synthase, Chain"/>
    <property type="match status" value="1"/>
</dbReference>
<organism evidence="1 2">
    <name type="scientific">Pleurostoma richardsiae</name>
    <dbReference type="NCBI Taxonomy" id="41990"/>
    <lineage>
        <taxon>Eukaryota</taxon>
        <taxon>Fungi</taxon>
        <taxon>Dikarya</taxon>
        <taxon>Ascomycota</taxon>
        <taxon>Pezizomycotina</taxon>
        <taxon>Sordariomycetes</taxon>
        <taxon>Sordariomycetidae</taxon>
        <taxon>Calosphaeriales</taxon>
        <taxon>Pleurostomataceae</taxon>
        <taxon>Pleurostoma</taxon>
    </lineage>
</organism>
<keyword evidence="2" id="KW-1185">Reference proteome</keyword>